<gene>
    <name evidence="4" type="ORF">P4B07_24980</name>
</gene>
<organism evidence="4 5">
    <name type="scientific">Ensifer adhaerens</name>
    <name type="common">Sinorhizobium morelense</name>
    <dbReference type="NCBI Taxonomy" id="106592"/>
    <lineage>
        <taxon>Bacteria</taxon>
        <taxon>Pseudomonadati</taxon>
        <taxon>Pseudomonadota</taxon>
        <taxon>Alphaproteobacteria</taxon>
        <taxon>Hyphomicrobiales</taxon>
        <taxon>Rhizobiaceae</taxon>
        <taxon>Sinorhizobium/Ensifer group</taxon>
        <taxon>Ensifer</taxon>
    </lineage>
</organism>
<dbReference type="Pfam" id="PF02423">
    <property type="entry name" value="OCD_Mu_crystall"/>
    <property type="match status" value="1"/>
</dbReference>
<dbReference type="PANTHER" id="PTHR13812:SF19">
    <property type="entry name" value="KETIMINE REDUCTASE MU-CRYSTALLIN"/>
    <property type="match status" value="1"/>
</dbReference>
<evidence type="ECO:0000256" key="1">
    <source>
        <dbReference type="ARBA" id="ARBA00008903"/>
    </source>
</evidence>
<evidence type="ECO:0000256" key="2">
    <source>
        <dbReference type="ARBA" id="ARBA00023027"/>
    </source>
</evidence>
<reference evidence="4 5" key="1">
    <citation type="submission" date="2023-03" db="EMBL/GenBank/DDBJ databases">
        <title>Comparative genome and transcriptome analysis combination mining strategies for increasing vitamin B12 production of Ensifer adhaerens strain.</title>
        <authorList>
            <person name="Yongheng L."/>
        </authorList>
    </citation>
    <scope>NUCLEOTIDE SEQUENCE [LARGE SCALE GENOMIC DNA]</scope>
    <source>
        <strain evidence="4 5">Casida A-T305</strain>
        <plasmid evidence="4 5">unnamedA</plasmid>
    </source>
</reference>
<dbReference type="Gene3D" id="3.30.1780.10">
    <property type="entry name" value="ornithine cyclodeaminase, domain 1"/>
    <property type="match status" value="1"/>
</dbReference>
<comment type="similarity">
    <text evidence="1">Belongs to the ornithine cyclodeaminase/mu-crystallin family.</text>
</comment>
<dbReference type="InterPro" id="IPR036291">
    <property type="entry name" value="NAD(P)-bd_dom_sf"/>
</dbReference>
<dbReference type="EMBL" id="CP121309">
    <property type="protein sequence ID" value="WFP93007.1"/>
    <property type="molecule type" value="Genomic_DNA"/>
</dbReference>
<dbReference type="Proteomes" id="UP001214094">
    <property type="component" value="Plasmid unnamedA"/>
</dbReference>
<accession>A0ABY8HN78</accession>
<protein>
    <submittedName>
        <fullName evidence="4">Ornithine cyclodeaminase</fullName>
    </submittedName>
</protein>
<evidence type="ECO:0000313" key="4">
    <source>
        <dbReference type="EMBL" id="WFP93007.1"/>
    </source>
</evidence>
<feature type="region of interest" description="Disordered" evidence="3">
    <location>
        <begin position="349"/>
        <end position="369"/>
    </location>
</feature>
<dbReference type="InterPro" id="IPR023401">
    <property type="entry name" value="ODC_N"/>
</dbReference>
<dbReference type="PANTHER" id="PTHR13812">
    <property type="entry name" value="KETIMINE REDUCTASE MU-CRYSTALLIN"/>
    <property type="match status" value="1"/>
</dbReference>
<keyword evidence="2" id="KW-0520">NAD</keyword>
<evidence type="ECO:0000256" key="3">
    <source>
        <dbReference type="SAM" id="MobiDB-lite"/>
    </source>
</evidence>
<dbReference type="Gene3D" id="3.40.50.720">
    <property type="entry name" value="NAD(P)-binding Rossmann-like Domain"/>
    <property type="match status" value="1"/>
</dbReference>
<dbReference type="InterPro" id="IPR003462">
    <property type="entry name" value="ODC_Mu_crystall"/>
</dbReference>
<proteinExistence type="inferred from homology"/>
<evidence type="ECO:0000313" key="5">
    <source>
        <dbReference type="Proteomes" id="UP001214094"/>
    </source>
</evidence>
<dbReference type="GeneID" id="29522162"/>
<keyword evidence="5" id="KW-1185">Reference proteome</keyword>
<sequence>MESTPRYISLAEMKRLGVRLEASALHDAARAAWSDIRLGQAHGLKSVLSFPEAALWNQPQFEAYRDRLQGERLGWKLSALSSVGARYAAVKVVGANAINRRLGQPRSTSTILLLDSFTLRPLCVMDGTDISAARTATYASMALELFFPKTEELSVFLFGAGPIADQIIRVLDHFGAGIVSKIFVRSRSGASARQLVKRHRQSPRIRLEAVADNKRLRGCRFVITATNASAPVFESAEVCPNAVVLHLGGDETPSGHIQKVLRSGLALCDDVSMVSRRNSQSLALYFSRKGSTLEQLGPALGVMNLKDFCDAAGGSEFPILVTCVGLPMLDLYVAAHVYETWFSPDGARHRPSTHLAGTDAKQPKLYGEG</sequence>
<name>A0ABY8HN78_ENSAD</name>
<dbReference type="SUPFAM" id="SSF51735">
    <property type="entry name" value="NAD(P)-binding Rossmann-fold domains"/>
    <property type="match status" value="1"/>
</dbReference>
<dbReference type="RefSeq" id="WP_064817037.1">
    <property type="nucleotide sequence ID" value="NZ_CP015881.1"/>
</dbReference>
<keyword evidence="4" id="KW-0614">Plasmid</keyword>
<geneLocation type="plasmid" evidence="4 5">
    <name>unnamedA</name>
</geneLocation>